<comment type="similarity">
    <text evidence="1">Belongs to the fungal fucose-specific lectin family.</text>
</comment>
<evidence type="ECO:0000256" key="3">
    <source>
        <dbReference type="SAM" id="Phobius"/>
    </source>
</evidence>
<reference evidence="4 5" key="1">
    <citation type="submission" date="2016-10" db="EMBL/GenBank/DDBJ databases">
        <title>Draft genome sequence of Coniochaeta ligniaria NRRL30616, a lignocellulolytic fungus for bioabatement of inhibitors in plant biomass hydrolysates.</title>
        <authorList>
            <consortium name="DOE Joint Genome Institute"/>
            <person name="Jimenez D.J."/>
            <person name="Hector R.E."/>
            <person name="Riley R."/>
            <person name="Sun H."/>
            <person name="Grigoriev I.V."/>
            <person name="Van Elsas J.D."/>
            <person name="Nichols N.N."/>
        </authorList>
    </citation>
    <scope>NUCLEOTIDE SEQUENCE [LARGE SCALE GENOMIC DNA]</scope>
    <source>
        <strain evidence="4 5">NRRL 30616</strain>
    </source>
</reference>
<feature type="transmembrane region" description="Helical" evidence="3">
    <location>
        <begin position="65"/>
        <end position="85"/>
    </location>
</feature>
<accession>A0A1J7JII7</accession>
<name>A0A1J7JII7_9PEZI</name>
<evidence type="ECO:0000313" key="5">
    <source>
        <dbReference type="Proteomes" id="UP000182658"/>
    </source>
</evidence>
<evidence type="ECO:0000313" key="4">
    <source>
        <dbReference type="EMBL" id="OIW33185.1"/>
    </source>
</evidence>
<keyword evidence="3" id="KW-0812">Transmembrane</keyword>
<dbReference type="STRING" id="1408157.A0A1J7JII7"/>
<feature type="region of interest" description="Disordered" evidence="2">
    <location>
        <begin position="89"/>
        <end position="127"/>
    </location>
</feature>
<dbReference type="SUPFAM" id="SSF89372">
    <property type="entry name" value="Fucose-specific lectin"/>
    <property type="match status" value="1"/>
</dbReference>
<proteinExistence type="inferred from homology"/>
<keyword evidence="3" id="KW-1133">Transmembrane helix</keyword>
<keyword evidence="5" id="KW-1185">Reference proteome</keyword>
<organism evidence="4 5">
    <name type="scientific">Coniochaeta ligniaria NRRL 30616</name>
    <dbReference type="NCBI Taxonomy" id="1408157"/>
    <lineage>
        <taxon>Eukaryota</taxon>
        <taxon>Fungi</taxon>
        <taxon>Dikarya</taxon>
        <taxon>Ascomycota</taxon>
        <taxon>Pezizomycotina</taxon>
        <taxon>Sordariomycetes</taxon>
        <taxon>Sordariomycetidae</taxon>
        <taxon>Coniochaetales</taxon>
        <taxon>Coniochaetaceae</taxon>
        <taxon>Coniochaeta</taxon>
    </lineage>
</organism>
<gene>
    <name evidence="4" type="ORF">CONLIGDRAFT_711118</name>
</gene>
<sequence>MSSADHRIPDGLEVVPSAGPEYVRHGDLEVYGGHLNEKGIGSTHLQEIEPQTHYRTRSLIQRPKFVIIAVIVLLAVVGIVVGAVVGTRTHSDASSAPTTPTGTSPPSAGSPTSTGSSSTSTSSSSDSLRANSALSVTGWASTTGYSIRLFYQGGDGKIRLSSFDSSSGAWDSPQVLDIGAKAGTPLGASSIAEPYYFGFTNDKSGFQVELFYLTEQNVLQEWALTDSASSNGSSSELGITLSATSQIVSYWPSVVYQSASGSLQEMVLQGSWNIKSTQNTAVPGSSLVEIPFSADYPDGGSQVFFQQNDGTLSSTVGNSSKGWATADQSLAKIPKGASIGAFAVQNKQQAPIVDKYLLYQDISGTIQLIWQDDASGFKGPTNPSSFLEADNGTSIACLTPMAWPGTTLIHGFVPTCRCYFQSHGALKEVWFNGGDWGTATTIPTT</sequence>
<keyword evidence="3" id="KW-0472">Membrane</keyword>
<dbReference type="InterPro" id="IPR012475">
    <property type="entry name" value="Fungal_lectin"/>
</dbReference>
<dbReference type="Pfam" id="PF07938">
    <property type="entry name" value="Fungal_lectin"/>
    <property type="match status" value="1"/>
</dbReference>
<evidence type="ECO:0000256" key="2">
    <source>
        <dbReference type="SAM" id="MobiDB-lite"/>
    </source>
</evidence>
<evidence type="ECO:0000256" key="1">
    <source>
        <dbReference type="ARBA" id="ARBA00009042"/>
    </source>
</evidence>
<dbReference type="InParanoid" id="A0A1J7JII7"/>
<protein>
    <submittedName>
        <fullName evidence="4">Uncharacterized protein</fullName>
    </submittedName>
</protein>
<dbReference type="EMBL" id="KV875094">
    <property type="protein sequence ID" value="OIW33185.1"/>
    <property type="molecule type" value="Genomic_DNA"/>
</dbReference>
<dbReference type="AlphaFoldDB" id="A0A1J7JII7"/>
<dbReference type="Proteomes" id="UP000182658">
    <property type="component" value="Unassembled WGS sequence"/>
</dbReference>
<dbReference type="OrthoDB" id="3800077at2759"/>
<dbReference type="Gene3D" id="2.120.10.70">
    <property type="entry name" value="Fucose-specific lectin"/>
    <property type="match status" value="2"/>
</dbReference>